<proteinExistence type="predicted"/>
<gene>
    <name evidence="1" type="ORF">A3D70_01625</name>
</gene>
<reference evidence="1 2" key="1">
    <citation type="journal article" date="2016" name="Nat. Commun.">
        <title>Thousands of microbial genomes shed light on interconnected biogeochemical processes in an aquifer system.</title>
        <authorList>
            <person name="Anantharaman K."/>
            <person name="Brown C.T."/>
            <person name="Hug L.A."/>
            <person name="Sharon I."/>
            <person name="Castelle C.J."/>
            <person name="Probst A.J."/>
            <person name="Thomas B.C."/>
            <person name="Singh A."/>
            <person name="Wilkins M.J."/>
            <person name="Karaoz U."/>
            <person name="Brodie E.L."/>
            <person name="Williams K.H."/>
            <person name="Hubbard S.S."/>
            <person name="Banfield J.F."/>
        </authorList>
    </citation>
    <scope>NUCLEOTIDE SEQUENCE [LARGE SCALE GENOMIC DNA]</scope>
</reference>
<name>A0A1F4Y726_9BACT</name>
<protein>
    <submittedName>
        <fullName evidence="1">Uncharacterized protein</fullName>
    </submittedName>
</protein>
<evidence type="ECO:0000313" key="1">
    <source>
        <dbReference type="EMBL" id="OGC89073.1"/>
    </source>
</evidence>
<dbReference type="EMBL" id="MEWV01000001">
    <property type="protein sequence ID" value="OGC89073.1"/>
    <property type="molecule type" value="Genomic_DNA"/>
</dbReference>
<sequence>MSIASDYANALYDVGKSDFPSKSDLLANLRTVLKRRGHEKFLPQIYTEYQKLALREKRLARHKKVTPEQERTRILLELYRALSRA</sequence>
<dbReference type="AlphaFoldDB" id="A0A1F4Y726"/>
<evidence type="ECO:0000313" key="2">
    <source>
        <dbReference type="Proteomes" id="UP000178720"/>
    </source>
</evidence>
<dbReference type="Proteomes" id="UP000178720">
    <property type="component" value="Unassembled WGS sequence"/>
</dbReference>
<comment type="caution">
    <text evidence="1">The sequence shown here is derived from an EMBL/GenBank/DDBJ whole genome shotgun (WGS) entry which is preliminary data.</text>
</comment>
<organism evidence="1 2">
    <name type="scientific">Candidatus Adlerbacteria bacterium RIFCSPHIGHO2_02_FULL_54_18</name>
    <dbReference type="NCBI Taxonomy" id="1797241"/>
    <lineage>
        <taxon>Bacteria</taxon>
        <taxon>Candidatus Adleribacteriota</taxon>
    </lineage>
</organism>
<accession>A0A1F4Y726</accession>